<feature type="region of interest" description="Disordered" evidence="1">
    <location>
        <begin position="1"/>
        <end position="223"/>
    </location>
</feature>
<feature type="compositionally biased region" description="Polar residues" evidence="1">
    <location>
        <begin position="192"/>
        <end position="204"/>
    </location>
</feature>
<dbReference type="AlphaFoldDB" id="A0AAV7IQC1"/>
<feature type="region of interest" description="Disordered" evidence="1">
    <location>
        <begin position="247"/>
        <end position="290"/>
    </location>
</feature>
<feature type="compositionally biased region" description="Basic and acidic residues" evidence="1">
    <location>
        <begin position="136"/>
        <end position="147"/>
    </location>
</feature>
<gene>
    <name evidence="2" type="ORF">KQX54_012683</name>
</gene>
<feature type="compositionally biased region" description="Low complexity" evidence="1">
    <location>
        <begin position="270"/>
        <end position="279"/>
    </location>
</feature>
<feature type="compositionally biased region" description="Polar residues" evidence="1">
    <location>
        <begin position="95"/>
        <end position="124"/>
    </location>
</feature>
<feature type="region of interest" description="Disordered" evidence="1">
    <location>
        <begin position="395"/>
        <end position="420"/>
    </location>
</feature>
<accession>A0AAV7IQC1</accession>
<feature type="compositionally biased region" description="Basic and acidic residues" evidence="1">
    <location>
        <begin position="280"/>
        <end position="290"/>
    </location>
</feature>
<dbReference type="Proteomes" id="UP000826195">
    <property type="component" value="Unassembled WGS sequence"/>
</dbReference>
<protein>
    <submittedName>
        <fullName evidence="2">Uncharacterized protein</fullName>
    </submittedName>
</protein>
<feature type="compositionally biased region" description="Basic and acidic residues" evidence="1">
    <location>
        <begin position="175"/>
        <end position="190"/>
    </location>
</feature>
<name>A0AAV7IQC1_COTGL</name>
<sequence>MQKSSKVHQDDDKNNSEVQIIGFSKNTNTNEQLASKQSNIARLGSADNNQRSNLPKNFKSKLPTSATKSKSLKTLPTSSSMDSQAFNKGDKISTPAASSTDNLKTRSSIKTQNQETKEPTVQSKGSKKDLSKHKNKHEDNSEKEPKTQNEAVTSNVNGSNNECEIIISEQPQQKTTEENSTKDNNDDKVNLIETQDNTDNQLTTECKGELKKNSNGYEISDDTNDKLQEDQSVTAVNKNIETVETERSAVSISTNTENLPSNDNQSQLDTVESTTSESVPTEKEQSNKFEDNFQAKEDDVSFISYNSTIMLKDVQIKLNDCLKDNSKLMDVTDPNASMSESFRDLSFGRTLRKISGRNSIGRLKHVTLRQRQMSPNDSLFVNTSNVSFSHDRSTFMSELSDSPDPNSSRLNRKRKLTENDHSVKKFKTDQNYSILNTSLEYLKNLRKPIQVSTPKAQGYKFEYDKKPNNSDSTTDIAEEATETKKWCLIM</sequence>
<feature type="compositionally biased region" description="Low complexity" evidence="1">
    <location>
        <begin position="60"/>
        <end position="80"/>
    </location>
</feature>
<feature type="compositionally biased region" description="Polar residues" evidence="1">
    <location>
        <begin position="148"/>
        <end position="162"/>
    </location>
</feature>
<feature type="compositionally biased region" description="Polar residues" evidence="1">
    <location>
        <begin position="247"/>
        <end position="269"/>
    </location>
</feature>
<organism evidence="2 3">
    <name type="scientific">Cotesia glomerata</name>
    <name type="common">Lepidopteran parasitic wasp</name>
    <name type="synonym">Apanteles glomeratus</name>
    <dbReference type="NCBI Taxonomy" id="32391"/>
    <lineage>
        <taxon>Eukaryota</taxon>
        <taxon>Metazoa</taxon>
        <taxon>Ecdysozoa</taxon>
        <taxon>Arthropoda</taxon>
        <taxon>Hexapoda</taxon>
        <taxon>Insecta</taxon>
        <taxon>Pterygota</taxon>
        <taxon>Neoptera</taxon>
        <taxon>Endopterygota</taxon>
        <taxon>Hymenoptera</taxon>
        <taxon>Apocrita</taxon>
        <taxon>Ichneumonoidea</taxon>
        <taxon>Braconidae</taxon>
        <taxon>Microgastrinae</taxon>
        <taxon>Cotesia</taxon>
    </lineage>
</organism>
<reference evidence="2 3" key="1">
    <citation type="journal article" date="2021" name="J. Hered.">
        <title>A chromosome-level genome assembly of the parasitoid wasp, Cotesia glomerata (Hymenoptera: Braconidae).</title>
        <authorList>
            <person name="Pinto B.J."/>
            <person name="Weis J.J."/>
            <person name="Gamble T."/>
            <person name="Ode P.J."/>
            <person name="Paul R."/>
            <person name="Zaspel J.M."/>
        </authorList>
    </citation>
    <scope>NUCLEOTIDE SEQUENCE [LARGE SCALE GENOMIC DNA]</scope>
    <source>
        <strain evidence="2">CgM1</strain>
    </source>
</reference>
<evidence type="ECO:0000313" key="3">
    <source>
        <dbReference type="Proteomes" id="UP000826195"/>
    </source>
</evidence>
<evidence type="ECO:0000313" key="2">
    <source>
        <dbReference type="EMBL" id="KAH0554781.1"/>
    </source>
</evidence>
<proteinExistence type="predicted"/>
<dbReference type="EMBL" id="JAHXZJ010001119">
    <property type="protein sequence ID" value="KAH0554781.1"/>
    <property type="molecule type" value="Genomic_DNA"/>
</dbReference>
<keyword evidence="3" id="KW-1185">Reference proteome</keyword>
<comment type="caution">
    <text evidence="2">The sequence shown here is derived from an EMBL/GenBank/DDBJ whole genome shotgun (WGS) entry which is preliminary data.</text>
</comment>
<evidence type="ECO:0000256" key="1">
    <source>
        <dbReference type="SAM" id="MobiDB-lite"/>
    </source>
</evidence>
<feature type="compositionally biased region" description="Polar residues" evidence="1">
    <location>
        <begin position="395"/>
        <end position="409"/>
    </location>
</feature>
<feature type="compositionally biased region" description="Polar residues" evidence="1">
    <location>
        <begin position="24"/>
        <end position="55"/>
    </location>
</feature>